<evidence type="ECO:0000259" key="1">
    <source>
        <dbReference type="Pfam" id="PF03235"/>
    </source>
</evidence>
<keyword evidence="3" id="KW-1185">Reference proteome</keyword>
<dbReference type="PANTHER" id="PTHR39639:SF1">
    <property type="entry name" value="DUF262 DOMAIN-CONTAINING PROTEIN"/>
    <property type="match status" value="1"/>
</dbReference>
<evidence type="ECO:0000313" key="3">
    <source>
        <dbReference type="Proteomes" id="UP000278907"/>
    </source>
</evidence>
<accession>A0ABX9QMB9</accession>
<dbReference type="Proteomes" id="UP000278907">
    <property type="component" value="Unassembled WGS sequence"/>
</dbReference>
<dbReference type="EMBL" id="RAWI01000039">
    <property type="protein sequence ID" value="RKI13334.1"/>
    <property type="molecule type" value="Genomic_DNA"/>
</dbReference>
<reference evidence="2 3" key="1">
    <citation type="submission" date="2018-09" db="EMBL/GenBank/DDBJ databases">
        <authorList>
            <person name="Livingstone P.G."/>
            <person name="Whitworth D.E."/>
        </authorList>
    </citation>
    <scope>NUCLEOTIDE SEQUENCE [LARGE SCALE GENOMIC DNA]</scope>
    <source>
        <strain evidence="2 3">CA031B</strain>
    </source>
</reference>
<dbReference type="InterPro" id="IPR004919">
    <property type="entry name" value="GmrSD_N"/>
</dbReference>
<organism evidence="2 3">
    <name type="scientific">Corallococcus praedator</name>
    <dbReference type="NCBI Taxonomy" id="2316724"/>
    <lineage>
        <taxon>Bacteria</taxon>
        <taxon>Pseudomonadati</taxon>
        <taxon>Myxococcota</taxon>
        <taxon>Myxococcia</taxon>
        <taxon>Myxococcales</taxon>
        <taxon>Cystobacterineae</taxon>
        <taxon>Myxococcaceae</taxon>
        <taxon>Corallococcus</taxon>
    </lineage>
</organism>
<dbReference type="Pfam" id="PF03235">
    <property type="entry name" value="GmrSD_N"/>
    <property type="match status" value="1"/>
</dbReference>
<proteinExistence type="predicted"/>
<evidence type="ECO:0000313" key="2">
    <source>
        <dbReference type="EMBL" id="RKI13334.1"/>
    </source>
</evidence>
<gene>
    <name evidence="2" type="ORF">D7Y13_07815</name>
</gene>
<name>A0ABX9QMB9_9BACT</name>
<comment type="caution">
    <text evidence="2">The sequence shown here is derived from an EMBL/GenBank/DDBJ whole genome shotgun (WGS) entry which is preliminary data.</text>
</comment>
<dbReference type="PANTHER" id="PTHR39639">
    <property type="entry name" value="CHROMOSOME 16, WHOLE GENOME SHOTGUN SEQUENCE"/>
    <property type="match status" value="1"/>
</dbReference>
<protein>
    <submittedName>
        <fullName evidence="2">DUF262 domain-containing protein</fullName>
    </submittedName>
</protein>
<feature type="domain" description="GmrSD restriction endonucleases N-terminal" evidence="1">
    <location>
        <begin position="3"/>
        <end position="164"/>
    </location>
</feature>
<sequence>MSIGELVSMYRDGELDLHPEFQRFFRWTPEQKSRFIESLLLGIPVPPIFVTERSDSKWDVIDGLQRLSTVLQVMGELKKEDGTFYPPLELSRTHYLSELKGAAWKSTNPTQELPESAKIRIKRARLDVNIIKSTSGDLAKYEIFQRLNTGGAKATDQEVRNCLLLMTNRDFFTWIRELGARDHFRACVPLTDRALDEAFDLELVVRFIVLSNATSAELSAIDELGSFLTSKILEYAQDPSFNQTANESAFELVFNFLSTHLNSDAFRRFDKARSKYTGAMLISLFEVVAAGLGHQILLGKQLPNSGALTVAHKELWYDAALTQHAGSGVRASTRIPKTVEYGRGWL</sequence>